<dbReference type="Proteomes" id="UP001266099">
    <property type="component" value="Unassembled WGS sequence"/>
</dbReference>
<sequence length="259" mass="27922">MTPKNLFQQPDEWPITTAKVWIFRANIWLAIAGMCFALLLGLGAAFFWPAVLVLNLLVIGLLILGWASLIGLPSQKTSQLGMILIALLGVLAAIFRDIHWIALIAGIGILLAFVQEMFRKQSALRRLEQISGSYLGMILILSATFWTQTVTSEFGKQVVLVFSAVIGVVSLISLFTTRSVFVVSLINALTFGIGIAYLLDVYLSVGAIAGVVVAVAYRLSFEAFNSVYRTPAALPVLAYIALPTAAIGFIAQATVMILG</sequence>
<feature type="transmembrane region" description="Helical" evidence="1">
    <location>
        <begin position="205"/>
        <end position="224"/>
    </location>
</feature>
<organism evidence="2 3">
    <name type="scientific">Arcanobacterium hippocoleae</name>
    <dbReference type="NCBI Taxonomy" id="149017"/>
    <lineage>
        <taxon>Bacteria</taxon>
        <taxon>Bacillati</taxon>
        <taxon>Actinomycetota</taxon>
        <taxon>Actinomycetes</taxon>
        <taxon>Actinomycetales</taxon>
        <taxon>Actinomycetaceae</taxon>
        <taxon>Arcanobacterium</taxon>
    </lineage>
</organism>
<keyword evidence="1" id="KW-1133">Transmembrane helix</keyword>
<proteinExistence type="predicted"/>
<accession>A0ABU1T3G8</accession>
<name>A0ABU1T3G8_9ACTO</name>
<keyword evidence="3" id="KW-1185">Reference proteome</keyword>
<protein>
    <submittedName>
        <fullName evidence="2">F0F1-type ATP synthase assembly protein I</fullName>
    </submittedName>
</protein>
<keyword evidence="1" id="KW-0812">Transmembrane</keyword>
<keyword evidence="1" id="KW-0472">Membrane</keyword>
<feature type="transmembrane region" description="Helical" evidence="1">
    <location>
        <begin position="79"/>
        <end position="95"/>
    </location>
</feature>
<comment type="caution">
    <text evidence="2">The sequence shown here is derived from an EMBL/GenBank/DDBJ whole genome shotgun (WGS) entry which is preliminary data.</text>
</comment>
<dbReference type="RefSeq" id="WP_309956863.1">
    <property type="nucleotide sequence ID" value="NZ_JAVDUJ010000001.1"/>
</dbReference>
<feature type="transmembrane region" description="Helical" evidence="1">
    <location>
        <begin position="46"/>
        <end position="67"/>
    </location>
</feature>
<feature type="transmembrane region" description="Helical" evidence="1">
    <location>
        <begin position="130"/>
        <end position="148"/>
    </location>
</feature>
<reference evidence="2 3" key="1">
    <citation type="submission" date="2023-07" db="EMBL/GenBank/DDBJ databases">
        <title>Sequencing the genomes of 1000 actinobacteria strains.</title>
        <authorList>
            <person name="Klenk H.-P."/>
        </authorList>
    </citation>
    <scope>NUCLEOTIDE SEQUENCE [LARGE SCALE GENOMIC DNA]</scope>
    <source>
        <strain evidence="2 3">DSM 15539</strain>
    </source>
</reference>
<evidence type="ECO:0000313" key="2">
    <source>
        <dbReference type="EMBL" id="MDR6939853.1"/>
    </source>
</evidence>
<feature type="transmembrane region" description="Helical" evidence="1">
    <location>
        <begin position="236"/>
        <end position="258"/>
    </location>
</feature>
<evidence type="ECO:0000313" key="3">
    <source>
        <dbReference type="Proteomes" id="UP001266099"/>
    </source>
</evidence>
<feature type="transmembrane region" description="Helical" evidence="1">
    <location>
        <begin position="21"/>
        <end position="40"/>
    </location>
</feature>
<feature type="transmembrane region" description="Helical" evidence="1">
    <location>
        <begin position="154"/>
        <end position="175"/>
    </location>
</feature>
<evidence type="ECO:0000256" key="1">
    <source>
        <dbReference type="SAM" id="Phobius"/>
    </source>
</evidence>
<gene>
    <name evidence="2" type="ORF">J2S36_001396</name>
</gene>
<dbReference type="EMBL" id="JAVDUJ010000001">
    <property type="protein sequence ID" value="MDR6939853.1"/>
    <property type="molecule type" value="Genomic_DNA"/>
</dbReference>
<feature type="transmembrane region" description="Helical" evidence="1">
    <location>
        <begin position="101"/>
        <end position="118"/>
    </location>
</feature>